<evidence type="ECO:0000256" key="1">
    <source>
        <dbReference type="ARBA" id="ARBA00004651"/>
    </source>
</evidence>
<dbReference type="InterPro" id="IPR050833">
    <property type="entry name" value="Poly_Biosynth_Transport"/>
</dbReference>
<evidence type="ECO:0000313" key="7">
    <source>
        <dbReference type="EMBL" id="ADP70104.1"/>
    </source>
</evidence>
<feature type="transmembrane region" description="Helical" evidence="6">
    <location>
        <begin position="238"/>
        <end position="260"/>
    </location>
</feature>
<dbReference type="eggNOG" id="COG2244">
    <property type="taxonomic scope" value="Bacteria"/>
</dbReference>
<organism evidence="7 8">
    <name type="scientific">Rhodomicrobium vannielii (strain ATCC 17100 / DSM 162 / LMG 4299 / NCIMB 10020 / ATH 3.1.1)</name>
    <dbReference type="NCBI Taxonomy" id="648757"/>
    <lineage>
        <taxon>Bacteria</taxon>
        <taxon>Pseudomonadati</taxon>
        <taxon>Pseudomonadota</taxon>
        <taxon>Alphaproteobacteria</taxon>
        <taxon>Hyphomicrobiales</taxon>
        <taxon>Hyphomicrobiaceae</taxon>
        <taxon>Rhodomicrobium</taxon>
    </lineage>
</organism>
<proteinExistence type="predicted"/>
<feature type="transmembrane region" description="Helical" evidence="6">
    <location>
        <begin position="115"/>
        <end position="134"/>
    </location>
</feature>
<evidence type="ECO:0000256" key="6">
    <source>
        <dbReference type="SAM" id="Phobius"/>
    </source>
</evidence>
<feature type="transmembrane region" description="Helical" evidence="6">
    <location>
        <begin position="44"/>
        <end position="65"/>
    </location>
</feature>
<dbReference type="PANTHER" id="PTHR30250:SF11">
    <property type="entry name" value="O-ANTIGEN TRANSPORTER-RELATED"/>
    <property type="match status" value="1"/>
</dbReference>
<feature type="transmembrane region" description="Helical" evidence="6">
    <location>
        <begin position="391"/>
        <end position="410"/>
    </location>
</feature>
<dbReference type="HOGENOM" id="CLU_622378_0_0_5"/>
<feature type="transmembrane region" description="Helical" evidence="6">
    <location>
        <begin position="174"/>
        <end position="194"/>
    </location>
</feature>
<evidence type="ECO:0000313" key="8">
    <source>
        <dbReference type="Proteomes" id="UP000001399"/>
    </source>
</evidence>
<keyword evidence="5 6" id="KW-0472">Membrane</keyword>
<keyword evidence="4 6" id="KW-1133">Transmembrane helix</keyword>
<feature type="transmembrane region" description="Helical" evidence="6">
    <location>
        <begin position="85"/>
        <end position="109"/>
    </location>
</feature>
<evidence type="ECO:0000256" key="4">
    <source>
        <dbReference type="ARBA" id="ARBA00022989"/>
    </source>
</evidence>
<dbReference type="KEGG" id="rva:Rvan_0828"/>
<dbReference type="GO" id="GO:0005886">
    <property type="term" value="C:plasma membrane"/>
    <property type="evidence" value="ECO:0007669"/>
    <property type="project" value="UniProtKB-SubCell"/>
</dbReference>
<accession>E3I191</accession>
<feature type="transmembrane region" description="Helical" evidence="6">
    <location>
        <begin position="146"/>
        <end position="168"/>
    </location>
</feature>
<dbReference type="STRING" id="648757.Rvan_0828"/>
<gene>
    <name evidence="7" type="ordered locus">Rvan_0828</name>
</gene>
<keyword evidence="3 6" id="KW-0812">Transmembrane</keyword>
<dbReference type="EMBL" id="CP002292">
    <property type="protein sequence ID" value="ADP70104.1"/>
    <property type="molecule type" value="Genomic_DNA"/>
</dbReference>
<feature type="transmembrane region" description="Helical" evidence="6">
    <location>
        <begin position="331"/>
        <end position="351"/>
    </location>
</feature>
<dbReference type="PANTHER" id="PTHR30250">
    <property type="entry name" value="PST FAMILY PREDICTED COLANIC ACID TRANSPORTER"/>
    <property type="match status" value="1"/>
</dbReference>
<sequence length="440" mass="46505">MPPLRDAMRKAVLYSVIDQAALSAFNFALAFALIRIWSDNPEVFGVYSMVFAGALALTSVQNALINAQFTILRPKATSDNDEATLLSMFWTVNVAVVLGAMILMFAAILATGGHLALAASAAAYVSATLLREYTRSHHFSNMNVRAVLALDGVSLATSIVLLGVAYAFGPPLGLPILFAILAAGLLIASALAAVTQRQHYRILCDRKTAAFYRDVWRKHSFWALMGVITSEFQQRGYVFVVAAAFGAGSVALIQAAALLFRPIQLVTHAWGKLARAVLADHLANGDIDRARAFTLASFAVLGGLFLAFSAALALGWPFISESLFRGRYTDLGGIVVLWGIAAGVIMATGIFSLEVQTLMRFKALSFGAALGALVCALVLAVVVVLGDFRASVLAVIAGQLAFFAVVLRLLPKTGSAAAVPSETARDASIPAPVEKDAATP</sequence>
<name>E3I191_RHOVT</name>
<feature type="transmembrane region" description="Helical" evidence="6">
    <location>
        <begin position="12"/>
        <end position="38"/>
    </location>
</feature>
<protein>
    <recommendedName>
        <fullName evidence="9">Polysaccharide biosynthesis protein</fullName>
    </recommendedName>
</protein>
<keyword evidence="8" id="KW-1185">Reference proteome</keyword>
<dbReference type="Proteomes" id="UP000001399">
    <property type="component" value="Chromosome"/>
</dbReference>
<dbReference type="AlphaFoldDB" id="E3I191"/>
<reference evidence="8" key="1">
    <citation type="journal article" date="2011" name="J. Bacteriol.">
        <title>Genome sequences of eight morphologically diverse alphaproteobacteria.</title>
        <authorList>
            <consortium name="US DOE Joint Genome Institute"/>
            <person name="Brown P.J."/>
            <person name="Kysela D.T."/>
            <person name="Buechlein A."/>
            <person name="Hemmerich C."/>
            <person name="Brun Y.V."/>
        </authorList>
    </citation>
    <scope>NUCLEOTIDE SEQUENCE [LARGE SCALE GENOMIC DNA]</scope>
    <source>
        <strain evidence="8">ATCC 17100 / ATH 3.1.1 / DSM 162 / LMG 4299</strain>
    </source>
</reference>
<feature type="transmembrane region" description="Helical" evidence="6">
    <location>
        <begin position="363"/>
        <end position="385"/>
    </location>
</feature>
<evidence type="ECO:0008006" key="9">
    <source>
        <dbReference type="Google" id="ProtNLM"/>
    </source>
</evidence>
<evidence type="ECO:0000256" key="2">
    <source>
        <dbReference type="ARBA" id="ARBA00022475"/>
    </source>
</evidence>
<evidence type="ECO:0000256" key="5">
    <source>
        <dbReference type="ARBA" id="ARBA00023136"/>
    </source>
</evidence>
<keyword evidence="2" id="KW-1003">Cell membrane</keyword>
<feature type="transmembrane region" description="Helical" evidence="6">
    <location>
        <begin position="292"/>
        <end position="319"/>
    </location>
</feature>
<evidence type="ECO:0000256" key="3">
    <source>
        <dbReference type="ARBA" id="ARBA00022692"/>
    </source>
</evidence>
<comment type="subcellular location">
    <subcellularLocation>
        <location evidence="1">Cell membrane</location>
        <topology evidence="1">Multi-pass membrane protein</topology>
    </subcellularLocation>
</comment>